<dbReference type="EMBL" id="MN741022">
    <property type="protein sequence ID" value="QHU23055.1"/>
    <property type="molecule type" value="Genomic_DNA"/>
</dbReference>
<dbReference type="AlphaFoldDB" id="A0A6C0KYL4"/>
<evidence type="ECO:0000313" key="1">
    <source>
        <dbReference type="EMBL" id="QHU23055.1"/>
    </source>
</evidence>
<proteinExistence type="predicted"/>
<name>A0A6C0KYL4_9ZZZZ</name>
<sequence>MKNLFNWLLAFGTIITNYGFVPKYDITKSKIKNSRFNNVPLYLSRNSSLSTSKLDEDVDEADIIEKYSNWFGLFPAEKKWKSVRFTFYAISGGFLLAEGAQNLIEYIQSPKLEL</sequence>
<accession>A0A6C0KYL4</accession>
<reference evidence="1" key="1">
    <citation type="journal article" date="2020" name="Nature">
        <title>Giant virus diversity and host interactions through global metagenomics.</title>
        <authorList>
            <person name="Schulz F."/>
            <person name="Roux S."/>
            <person name="Paez-Espino D."/>
            <person name="Jungbluth S."/>
            <person name="Walsh D.A."/>
            <person name="Denef V.J."/>
            <person name="McMahon K.D."/>
            <person name="Konstantinidis K.T."/>
            <person name="Eloe-Fadrosh E.A."/>
            <person name="Kyrpides N.C."/>
            <person name="Woyke T."/>
        </authorList>
    </citation>
    <scope>NUCLEOTIDE SEQUENCE</scope>
    <source>
        <strain evidence="1">GVMAG-S-ERX555907-63</strain>
    </source>
</reference>
<organism evidence="1">
    <name type="scientific">viral metagenome</name>
    <dbReference type="NCBI Taxonomy" id="1070528"/>
    <lineage>
        <taxon>unclassified sequences</taxon>
        <taxon>metagenomes</taxon>
        <taxon>organismal metagenomes</taxon>
    </lineage>
</organism>
<protein>
    <submittedName>
        <fullName evidence="1">Uncharacterized protein</fullName>
    </submittedName>
</protein>